<evidence type="ECO:0000256" key="5">
    <source>
        <dbReference type="ARBA" id="ARBA00022692"/>
    </source>
</evidence>
<dbReference type="EMBL" id="QBKR01000009">
    <property type="protein sequence ID" value="PTX60344.1"/>
    <property type="molecule type" value="Genomic_DNA"/>
</dbReference>
<comment type="caution">
    <text evidence="9">The sequence shown here is derived from an EMBL/GenBank/DDBJ whole genome shotgun (WGS) entry which is preliminary data.</text>
</comment>
<keyword evidence="10" id="KW-1185">Reference proteome</keyword>
<dbReference type="InterPro" id="IPR000060">
    <property type="entry name" value="BCCT_transptr"/>
</dbReference>
<evidence type="ECO:0000256" key="2">
    <source>
        <dbReference type="ARBA" id="ARBA00005658"/>
    </source>
</evidence>
<keyword evidence="4" id="KW-1003">Cell membrane</keyword>
<feature type="transmembrane region" description="Helical" evidence="8">
    <location>
        <begin position="227"/>
        <end position="243"/>
    </location>
</feature>
<evidence type="ECO:0000256" key="6">
    <source>
        <dbReference type="ARBA" id="ARBA00022989"/>
    </source>
</evidence>
<feature type="transmembrane region" description="Helical" evidence="8">
    <location>
        <begin position="350"/>
        <end position="371"/>
    </location>
</feature>
<sequence length="535" mass="58765">MNEKKIRWSVFAPIALLMAGTVLIGILNPNGFYNLQTGIVDYAFANFGWLFNWTALSLIFICLYLAFSKYGKIKFGGVNAKPTINKWEWFAISLTAGIGTGILFWGTAEPITHFSVPPEELGIKPGTEEAAVFSIAAVLQQWTLAPYAIYVICGIAVAYAHYNIQLPYSISSTLYPVLGKRSFGLAGTVVDGLCMFSIIGASAAVLGEGVLQIGSGIGHLTNLNTGPILWALLVVAITVTYILSSYTGLQKGIRILADYNTKLFFFLMVFVFIFGPTVFILNLGTQATGSFLSSIPERFLWMSPMDGSEWPKSWPIFEWSLWMAYAPMIGMFLARLAYGRTLREFVTMNLLLPAGFGAIWFWSFGGSAIYYDWKGGGKLWDLINSEGGLELSLFAFLEHFPLPSLISWLLLIAVYISFTTLADSLTTTVSSLTTTSNTILDPEPPAKVKVFWGAVMGLMALLTITAGTGGEITGIDAVKQMATVSGFPILFFMILLIFSTIKGLMKQKMFDRANFPETTKVDMEPEPTDRISGHY</sequence>
<evidence type="ECO:0000256" key="1">
    <source>
        <dbReference type="ARBA" id="ARBA00004651"/>
    </source>
</evidence>
<feature type="transmembrane region" description="Helical" evidence="8">
    <location>
        <begin position="405"/>
        <end position="429"/>
    </location>
</feature>
<evidence type="ECO:0000256" key="4">
    <source>
        <dbReference type="ARBA" id="ARBA00022475"/>
    </source>
</evidence>
<feature type="transmembrane region" description="Helical" evidence="8">
    <location>
        <begin position="183"/>
        <end position="207"/>
    </location>
</feature>
<dbReference type="GO" id="GO:0005886">
    <property type="term" value="C:plasma membrane"/>
    <property type="evidence" value="ECO:0007669"/>
    <property type="project" value="UniProtKB-SubCell"/>
</dbReference>
<keyword evidence="6 8" id="KW-1133">Transmembrane helix</keyword>
<comment type="similarity">
    <text evidence="2">Belongs to the BCCT transporter (TC 2.A.15) family.</text>
</comment>
<feature type="transmembrane region" description="Helical" evidence="8">
    <location>
        <begin position="87"/>
        <end position="108"/>
    </location>
</feature>
<dbReference type="PANTHER" id="PTHR30047:SF7">
    <property type="entry name" value="HIGH-AFFINITY CHOLINE TRANSPORT PROTEIN"/>
    <property type="match status" value="1"/>
</dbReference>
<feature type="transmembrane region" description="Helical" evidence="8">
    <location>
        <begin position="263"/>
        <end position="284"/>
    </location>
</feature>
<reference evidence="9 10" key="1">
    <citation type="submission" date="2018-04" db="EMBL/GenBank/DDBJ databases">
        <title>Genomic Encyclopedia of Archaeal and Bacterial Type Strains, Phase II (KMG-II): from individual species to whole genera.</title>
        <authorList>
            <person name="Goeker M."/>
        </authorList>
    </citation>
    <scope>NUCLEOTIDE SEQUENCE [LARGE SCALE GENOMIC DNA]</scope>
    <source>
        <strain evidence="9 10">DSM 45787</strain>
    </source>
</reference>
<evidence type="ECO:0000256" key="7">
    <source>
        <dbReference type="ARBA" id="ARBA00023136"/>
    </source>
</evidence>
<evidence type="ECO:0000313" key="10">
    <source>
        <dbReference type="Proteomes" id="UP000244240"/>
    </source>
</evidence>
<feature type="transmembrane region" description="Helical" evidence="8">
    <location>
        <begin position="144"/>
        <end position="162"/>
    </location>
</feature>
<dbReference type="PANTHER" id="PTHR30047">
    <property type="entry name" value="HIGH-AFFINITY CHOLINE TRANSPORT PROTEIN-RELATED"/>
    <property type="match status" value="1"/>
</dbReference>
<feature type="transmembrane region" description="Helical" evidence="8">
    <location>
        <begin position="450"/>
        <end position="469"/>
    </location>
</feature>
<feature type="transmembrane region" description="Helical" evidence="8">
    <location>
        <begin position="481"/>
        <end position="501"/>
    </location>
</feature>
<feature type="transmembrane region" description="Helical" evidence="8">
    <location>
        <begin position="7"/>
        <end position="27"/>
    </location>
</feature>
<proteinExistence type="inferred from homology"/>
<dbReference type="GO" id="GO:0022857">
    <property type="term" value="F:transmembrane transporter activity"/>
    <property type="evidence" value="ECO:0007669"/>
    <property type="project" value="InterPro"/>
</dbReference>
<dbReference type="Pfam" id="PF02028">
    <property type="entry name" value="BCCT"/>
    <property type="match status" value="1"/>
</dbReference>
<evidence type="ECO:0000313" key="9">
    <source>
        <dbReference type="EMBL" id="PTX60344.1"/>
    </source>
</evidence>
<keyword evidence="5 8" id="KW-0812">Transmembrane</keyword>
<name>A0A2T6BW84_9BACL</name>
<dbReference type="RefSeq" id="WP_245920788.1">
    <property type="nucleotide sequence ID" value="NZ_QBKR01000009.1"/>
</dbReference>
<dbReference type="Proteomes" id="UP000244240">
    <property type="component" value="Unassembled WGS sequence"/>
</dbReference>
<comment type="subcellular location">
    <subcellularLocation>
        <location evidence="1">Cell membrane</location>
        <topology evidence="1">Multi-pass membrane protein</topology>
    </subcellularLocation>
</comment>
<evidence type="ECO:0000256" key="3">
    <source>
        <dbReference type="ARBA" id="ARBA00022448"/>
    </source>
</evidence>
<organism evidence="9 10">
    <name type="scientific">Melghirimyces profundicolus</name>
    <dbReference type="NCBI Taxonomy" id="1242148"/>
    <lineage>
        <taxon>Bacteria</taxon>
        <taxon>Bacillati</taxon>
        <taxon>Bacillota</taxon>
        <taxon>Bacilli</taxon>
        <taxon>Bacillales</taxon>
        <taxon>Thermoactinomycetaceae</taxon>
        <taxon>Melghirimyces</taxon>
    </lineage>
</organism>
<feature type="transmembrane region" description="Helical" evidence="8">
    <location>
        <begin position="319"/>
        <end position="338"/>
    </location>
</feature>
<gene>
    <name evidence="9" type="ORF">C8P63_109109</name>
</gene>
<feature type="transmembrane region" description="Helical" evidence="8">
    <location>
        <begin position="47"/>
        <end position="67"/>
    </location>
</feature>
<evidence type="ECO:0000256" key="8">
    <source>
        <dbReference type="SAM" id="Phobius"/>
    </source>
</evidence>
<accession>A0A2T6BW84</accession>
<protein>
    <submittedName>
        <fullName evidence="9">Choline/carnitine/betaine transport</fullName>
    </submittedName>
</protein>
<keyword evidence="3" id="KW-0813">Transport</keyword>
<dbReference type="AlphaFoldDB" id="A0A2T6BW84"/>
<keyword evidence="7 8" id="KW-0472">Membrane</keyword>